<dbReference type="EMBL" id="JAOB01000010">
    <property type="protein sequence ID" value="EUA75172.1"/>
    <property type="molecule type" value="Genomic_DNA"/>
</dbReference>
<dbReference type="GO" id="GO:0016746">
    <property type="term" value="F:acyltransferase activity"/>
    <property type="evidence" value="ECO:0007669"/>
    <property type="project" value="UniProtKB-KW"/>
</dbReference>
<protein>
    <submittedName>
        <fullName evidence="1">Fatty-acid synthase domain protein</fullName>
        <ecNumber evidence="1">2.3.1.-</ecNumber>
    </submittedName>
</protein>
<organism evidence="1">
    <name type="scientific">Mycobacterium xenopi 4042</name>
    <dbReference type="NCBI Taxonomy" id="1299334"/>
    <lineage>
        <taxon>Bacteria</taxon>
        <taxon>Bacillati</taxon>
        <taxon>Actinomycetota</taxon>
        <taxon>Actinomycetes</taxon>
        <taxon>Mycobacteriales</taxon>
        <taxon>Mycobacteriaceae</taxon>
        <taxon>Mycobacterium</taxon>
    </lineage>
</organism>
<comment type="caution">
    <text evidence="1">The sequence shown here is derived from an EMBL/GenBank/DDBJ whole genome shotgun (WGS) entry which is preliminary data.</text>
</comment>
<dbReference type="PATRIC" id="fig|1299334.3.peg.576"/>
<reference evidence="1" key="1">
    <citation type="submission" date="2014-01" db="EMBL/GenBank/DDBJ databases">
        <authorList>
            <person name="Brown-Elliot B."/>
            <person name="Wallace R."/>
            <person name="Lenaerts A."/>
            <person name="Ordway D."/>
            <person name="DeGroote M.A."/>
            <person name="Parker T."/>
            <person name="Sizemore C."/>
            <person name="Tallon L.J."/>
            <person name="Sadzewicz L.K."/>
            <person name="Sengamalay N."/>
            <person name="Fraser C.M."/>
            <person name="Hine E."/>
            <person name="Shefchek K.A."/>
            <person name="Das S.P."/>
            <person name="Tettelin H."/>
        </authorList>
    </citation>
    <scope>NUCLEOTIDE SEQUENCE [LARGE SCALE GENOMIC DNA]</scope>
    <source>
        <strain evidence="1">4042</strain>
    </source>
</reference>
<accession>X8E2R6</accession>
<sequence>MKLWCADDDDIDADWARLSERFEGTGHVVATQATWWQGKALAAGRNIHASLYARIAAARKTPTMAATATRSRW</sequence>
<keyword evidence="1" id="KW-0808">Transferase</keyword>
<proteinExistence type="predicted"/>
<name>X8E2R6_MYCXE</name>
<dbReference type="AlphaFoldDB" id="X8E2R6"/>
<keyword evidence="1" id="KW-0012">Acyltransferase</keyword>
<evidence type="ECO:0000313" key="1">
    <source>
        <dbReference type="EMBL" id="EUA75172.1"/>
    </source>
</evidence>
<gene>
    <name evidence="1" type="ORF">I553_3064</name>
</gene>
<dbReference type="EC" id="2.3.1.-" evidence="1"/>